<evidence type="ECO:0000259" key="7">
    <source>
        <dbReference type="Pfam" id="PF04085"/>
    </source>
</evidence>
<accession>A0A2N6UKF4</accession>
<dbReference type="InterPro" id="IPR042177">
    <property type="entry name" value="Cell/Rod_1"/>
</dbReference>
<dbReference type="PANTHER" id="PTHR34138:SF1">
    <property type="entry name" value="CELL SHAPE-DETERMINING PROTEIN MREC"/>
    <property type="match status" value="1"/>
</dbReference>
<feature type="coiled-coil region" evidence="6">
    <location>
        <begin position="69"/>
        <end position="113"/>
    </location>
</feature>
<comment type="similarity">
    <text evidence="1 5">Belongs to the MreC family.</text>
</comment>
<dbReference type="AlphaFoldDB" id="A0A2N6UKF4"/>
<comment type="caution">
    <text evidence="8">The sequence shown here is derived from an EMBL/GenBank/DDBJ whole genome shotgun (WGS) entry which is preliminary data.</text>
</comment>
<gene>
    <name evidence="8" type="ORF">CJ192_01005</name>
</gene>
<organism evidence="8 9">
    <name type="scientific">Anaerococcus hydrogenalis</name>
    <dbReference type="NCBI Taxonomy" id="33029"/>
    <lineage>
        <taxon>Bacteria</taxon>
        <taxon>Bacillati</taxon>
        <taxon>Bacillota</taxon>
        <taxon>Tissierellia</taxon>
        <taxon>Tissierellales</taxon>
        <taxon>Peptoniphilaceae</taxon>
        <taxon>Anaerococcus</taxon>
    </lineage>
</organism>
<proteinExistence type="inferred from homology"/>
<dbReference type="Gene3D" id="2.40.10.350">
    <property type="entry name" value="Rod shape-determining protein MreC, domain 2"/>
    <property type="match status" value="1"/>
</dbReference>
<evidence type="ECO:0000313" key="9">
    <source>
        <dbReference type="Proteomes" id="UP000235658"/>
    </source>
</evidence>
<evidence type="ECO:0000256" key="4">
    <source>
        <dbReference type="ARBA" id="ARBA00032089"/>
    </source>
</evidence>
<name>A0A2N6UKF4_9FIRM</name>
<feature type="domain" description="Rod shape-determining protein MreC beta-barrel core" evidence="7">
    <location>
        <begin position="122"/>
        <end position="274"/>
    </location>
</feature>
<protein>
    <recommendedName>
        <fullName evidence="2 5">Cell shape-determining protein MreC</fullName>
    </recommendedName>
    <alternativeName>
        <fullName evidence="4 5">Cell shape protein MreC</fullName>
    </alternativeName>
</protein>
<dbReference type="Proteomes" id="UP000235658">
    <property type="component" value="Unassembled WGS sequence"/>
</dbReference>
<dbReference type="EMBL" id="PNHP01000001">
    <property type="protein sequence ID" value="PMC82342.1"/>
    <property type="molecule type" value="Genomic_DNA"/>
</dbReference>
<dbReference type="PANTHER" id="PTHR34138">
    <property type="entry name" value="CELL SHAPE-DETERMINING PROTEIN MREC"/>
    <property type="match status" value="1"/>
</dbReference>
<evidence type="ECO:0000313" key="8">
    <source>
        <dbReference type="EMBL" id="PMC82342.1"/>
    </source>
</evidence>
<dbReference type="GeneID" id="84577757"/>
<dbReference type="GO" id="GO:0005886">
    <property type="term" value="C:plasma membrane"/>
    <property type="evidence" value="ECO:0007669"/>
    <property type="project" value="TreeGrafter"/>
</dbReference>
<dbReference type="InterPro" id="IPR055342">
    <property type="entry name" value="MreC_beta-barrel_core"/>
</dbReference>
<evidence type="ECO:0000256" key="1">
    <source>
        <dbReference type="ARBA" id="ARBA00009369"/>
    </source>
</evidence>
<dbReference type="InterPro" id="IPR042175">
    <property type="entry name" value="Cell/Rod_MreC_2"/>
</dbReference>
<evidence type="ECO:0000256" key="5">
    <source>
        <dbReference type="PIRNR" id="PIRNR038471"/>
    </source>
</evidence>
<dbReference type="Gene3D" id="2.40.10.340">
    <property type="entry name" value="Rod shape-determining protein MreC, domain 1"/>
    <property type="match status" value="1"/>
</dbReference>
<dbReference type="PIRSF" id="PIRSF038471">
    <property type="entry name" value="MreC"/>
    <property type="match status" value="1"/>
</dbReference>
<evidence type="ECO:0000256" key="2">
    <source>
        <dbReference type="ARBA" id="ARBA00013855"/>
    </source>
</evidence>
<comment type="function">
    <text evidence="5">Involved in formation and maintenance of cell shape.</text>
</comment>
<evidence type="ECO:0000256" key="6">
    <source>
        <dbReference type="SAM" id="Coils"/>
    </source>
</evidence>
<dbReference type="RefSeq" id="WP_004812515.1">
    <property type="nucleotide sequence ID" value="NZ_CABKPG010000050.1"/>
</dbReference>
<keyword evidence="3 5" id="KW-0133">Cell shape</keyword>
<dbReference type="GO" id="GO:0008360">
    <property type="term" value="P:regulation of cell shape"/>
    <property type="evidence" value="ECO:0007669"/>
    <property type="project" value="UniProtKB-KW"/>
</dbReference>
<reference evidence="8 9" key="1">
    <citation type="submission" date="2017-09" db="EMBL/GenBank/DDBJ databases">
        <title>Bacterial strain isolated from the female urinary microbiota.</title>
        <authorList>
            <person name="Thomas-White K."/>
            <person name="Kumar N."/>
            <person name="Forster S."/>
            <person name="Putonti C."/>
            <person name="Lawley T."/>
            <person name="Wolfe A.J."/>
        </authorList>
    </citation>
    <scope>NUCLEOTIDE SEQUENCE [LARGE SCALE GENOMIC DNA]</scope>
    <source>
        <strain evidence="8 9">UMB0204</strain>
    </source>
</reference>
<dbReference type="InterPro" id="IPR007221">
    <property type="entry name" value="MreC"/>
</dbReference>
<dbReference type="Pfam" id="PF04085">
    <property type="entry name" value="MreC"/>
    <property type="match status" value="1"/>
</dbReference>
<keyword evidence="6" id="KW-0175">Coiled coil</keyword>
<sequence>MSYRRKKKSNKSFIITIILLVLLIFVSSISDGLVKAGNNAVNTIFMPVNKISYSISSELIKAVEDTIGSKQTRSEIEKLKIENKNLLKENANLNEIINRKDFLKAEKKAMKNEKYDYIKAQIISSDVKSMQESFFIDKGKKDGLKVNDVILQAIGDSEYSSAVIGKVVKVNATTSKVETIKNSSNDVSFINSRSGDYGVIDDFKNKTISGYMLEVSSDAKKSDILLTSGIGGVYPKGLYLGEISNVYMSKDSLRKNVNIDSPVDFTHLYRVLVLRR</sequence>
<evidence type="ECO:0000256" key="3">
    <source>
        <dbReference type="ARBA" id="ARBA00022960"/>
    </source>
</evidence>